<reference evidence="2 3" key="1">
    <citation type="submission" date="2020-02" db="EMBL/GenBank/DDBJ databases">
        <authorList>
            <person name="Ferguson B K."/>
        </authorList>
    </citation>
    <scope>NUCLEOTIDE SEQUENCE [LARGE SCALE GENOMIC DNA]</scope>
</reference>
<evidence type="ECO:0000313" key="3">
    <source>
        <dbReference type="Proteomes" id="UP000479190"/>
    </source>
</evidence>
<dbReference type="Pfam" id="PF10304">
    <property type="entry name" value="RTP1_C2"/>
    <property type="match status" value="1"/>
</dbReference>
<name>A0A6H5J3Z8_9HYME</name>
<protein>
    <recommendedName>
        <fullName evidence="1">RNA polymerase II assembly factor Rtp1 C-terminal domain-containing protein</fullName>
    </recommendedName>
</protein>
<evidence type="ECO:0000313" key="2">
    <source>
        <dbReference type="EMBL" id="CAB0044784.1"/>
    </source>
</evidence>
<dbReference type="EMBL" id="CADCXV010001483">
    <property type="protein sequence ID" value="CAB0044784.1"/>
    <property type="molecule type" value="Genomic_DNA"/>
</dbReference>
<accession>A0A6H5J3Z8</accession>
<evidence type="ECO:0000259" key="1">
    <source>
        <dbReference type="Pfam" id="PF10304"/>
    </source>
</evidence>
<dbReference type="PANTHER" id="PTHR20959">
    <property type="entry name" value="TRANSPORT AND GOLGI ORGANIZATION PROTEIN 6 FAMILY MEMBER"/>
    <property type="match status" value="1"/>
</dbReference>
<feature type="domain" description="RNA polymerase II assembly factor Rtp1 C-terminal" evidence="1">
    <location>
        <begin position="112"/>
        <end position="142"/>
    </location>
</feature>
<dbReference type="AlphaFoldDB" id="A0A6H5J3Z8"/>
<dbReference type="PANTHER" id="PTHR20959:SF1">
    <property type="entry name" value="TRANSPORT AND GOLGI ORGANIZATION PROTEIN 6 HOMOLOG"/>
    <property type="match status" value="1"/>
</dbReference>
<proteinExistence type="predicted"/>
<sequence>MQSSHRARTVKPLPQRAATHCDLRMAIRNRENARADCRLQARMSLTTTCGHVVDNAVTVTVTRYQPNREILYCISCIIKTDKDDSCRRAAVLVTTLLLQGLGKSALVDLGENLVPLYRSLKHLRDTDNDPTVQLHAQLALEEFDDIVKHYLFAPPKLEKTIFLLSNN</sequence>
<organism evidence="2 3">
    <name type="scientific">Trichogramma brassicae</name>
    <dbReference type="NCBI Taxonomy" id="86971"/>
    <lineage>
        <taxon>Eukaryota</taxon>
        <taxon>Metazoa</taxon>
        <taxon>Ecdysozoa</taxon>
        <taxon>Arthropoda</taxon>
        <taxon>Hexapoda</taxon>
        <taxon>Insecta</taxon>
        <taxon>Pterygota</taxon>
        <taxon>Neoptera</taxon>
        <taxon>Endopterygota</taxon>
        <taxon>Hymenoptera</taxon>
        <taxon>Apocrita</taxon>
        <taxon>Proctotrupomorpha</taxon>
        <taxon>Chalcidoidea</taxon>
        <taxon>Trichogrammatidae</taxon>
        <taxon>Trichogramma</taxon>
    </lineage>
</organism>
<keyword evidence="3" id="KW-1185">Reference proteome</keyword>
<dbReference type="OrthoDB" id="39591at2759"/>
<dbReference type="InterPro" id="IPR019414">
    <property type="entry name" value="Rtp1_C2"/>
</dbReference>
<dbReference type="GO" id="GO:0009306">
    <property type="term" value="P:protein secretion"/>
    <property type="evidence" value="ECO:0007669"/>
    <property type="project" value="TreeGrafter"/>
</dbReference>
<dbReference type="InterPro" id="IPR039600">
    <property type="entry name" value="TANGO6/Rtp1"/>
</dbReference>
<dbReference type="Proteomes" id="UP000479190">
    <property type="component" value="Unassembled WGS sequence"/>
</dbReference>
<gene>
    <name evidence="2" type="ORF">TBRA_LOCUS16372</name>
</gene>